<evidence type="ECO:0000256" key="3">
    <source>
        <dbReference type="ARBA" id="ARBA00022552"/>
    </source>
</evidence>
<dbReference type="InterPro" id="IPR011961">
    <property type="entry name" value="RimM"/>
</dbReference>
<dbReference type="GO" id="GO:0006364">
    <property type="term" value="P:rRNA processing"/>
    <property type="evidence" value="ECO:0007669"/>
    <property type="project" value="UniProtKB-UniRule"/>
</dbReference>
<dbReference type="Proteomes" id="UP000267223">
    <property type="component" value="Unassembled WGS sequence"/>
</dbReference>
<dbReference type="InterPro" id="IPR002676">
    <property type="entry name" value="RimM_N"/>
</dbReference>
<evidence type="ECO:0000256" key="1">
    <source>
        <dbReference type="ARBA" id="ARBA00022490"/>
    </source>
</evidence>
<keyword evidence="9" id="KW-1185">Reference proteome</keyword>
<dbReference type="Pfam" id="PF01782">
    <property type="entry name" value="RimM"/>
    <property type="match status" value="1"/>
</dbReference>
<comment type="subcellular location">
    <subcellularLocation>
        <location evidence="5">Cytoplasm</location>
    </subcellularLocation>
</comment>
<evidence type="ECO:0000313" key="8">
    <source>
        <dbReference type="EMBL" id="RNI39057.1"/>
    </source>
</evidence>
<dbReference type="Gene3D" id="2.30.30.240">
    <property type="entry name" value="PRC-barrel domain"/>
    <property type="match status" value="1"/>
</dbReference>
<dbReference type="PANTHER" id="PTHR33692">
    <property type="entry name" value="RIBOSOME MATURATION FACTOR RIMM"/>
    <property type="match status" value="1"/>
</dbReference>
<name>A0A3M9NNZ1_9BACT</name>
<comment type="caution">
    <text evidence="8">The sequence shown here is derived from an EMBL/GenBank/DDBJ whole genome shotgun (WGS) entry which is preliminary data.</text>
</comment>
<dbReference type="SUPFAM" id="SSF50447">
    <property type="entry name" value="Translation proteins"/>
    <property type="match status" value="1"/>
</dbReference>
<dbReference type="GO" id="GO:0042274">
    <property type="term" value="P:ribosomal small subunit biogenesis"/>
    <property type="evidence" value="ECO:0007669"/>
    <property type="project" value="UniProtKB-UniRule"/>
</dbReference>
<evidence type="ECO:0000256" key="5">
    <source>
        <dbReference type="HAMAP-Rule" id="MF_00014"/>
    </source>
</evidence>
<proteinExistence type="inferred from homology"/>
<dbReference type="OrthoDB" id="9810331at2"/>
<evidence type="ECO:0000256" key="4">
    <source>
        <dbReference type="ARBA" id="ARBA00023186"/>
    </source>
</evidence>
<keyword evidence="2 5" id="KW-0690">Ribosome biogenesis</keyword>
<dbReference type="RefSeq" id="WP_123119621.1">
    <property type="nucleotide sequence ID" value="NZ_RJJR01000002.1"/>
</dbReference>
<sequence>MNEYFKIGKLAATFGTNGQLILQHHLGKKTSLDGLGVFFIEESRNSFLPYFITSTKIKNDSEIFVSVEGIDSKEKARTLIKKEVWLDEPAFKKFAAKTSPISFLGFTVVDNKKELGEVLEVVEQPHQVLCRILMDGKEVLVPVHENSLEKIDTKNRKLYVNLPEGLLDVYLNI</sequence>
<accession>A0A3M9NNZ1</accession>
<evidence type="ECO:0000259" key="7">
    <source>
        <dbReference type="Pfam" id="PF24986"/>
    </source>
</evidence>
<feature type="domain" description="RimM N-terminal" evidence="6">
    <location>
        <begin position="7"/>
        <end position="88"/>
    </location>
</feature>
<keyword evidence="3 5" id="KW-0698">rRNA processing</keyword>
<comment type="subunit">
    <text evidence="5">Binds ribosomal protein uS19.</text>
</comment>
<dbReference type="InterPro" id="IPR056792">
    <property type="entry name" value="PRC_RimM"/>
</dbReference>
<feature type="domain" description="Ribosome maturation factor RimM PRC barrel" evidence="7">
    <location>
        <begin position="102"/>
        <end position="166"/>
    </location>
</feature>
<gene>
    <name evidence="5" type="primary">rimM</name>
    <name evidence="8" type="ORF">EFY79_05230</name>
</gene>
<dbReference type="HAMAP" id="MF_00014">
    <property type="entry name" value="Ribosome_mat_RimM"/>
    <property type="match status" value="1"/>
</dbReference>
<evidence type="ECO:0000259" key="6">
    <source>
        <dbReference type="Pfam" id="PF01782"/>
    </source>
</evidence>
<dbReference type="GO" id="GO:0005840">
    <property type="term" value="C:ribosome"/>
    <property type="evidence" value="ECO:0007669"/>
    <property type="project" value="InterPro"/>
</dbReference>
<comment type="function">
    <text evidence="5">An accessory protein needed during the final step in the assembly of 30S ribosomal subunit, possibly for assembly of the head region. Essential for efficient processing of 16S rRNA. May be needed both before and after RbfA during the maturation of 16S rRNA. It has affinity for free ribosomal 30S subunits but not for 70S ribosomes.</text>
</comment>
<dbReference type="InterPro" id="IPR011033">
    <property type="entry name" value="PRC_barrel-like_sf"/>
</dbReference>
<keyword evidence="4 5" id="KW-0143">Chaperone</keyword>
<evidence type="ECO:0000313" key="9">
    <source>
        <dbReference type="Proteomes" id="UP000267223"/>
    </source>
</evidence>
<dbReference type="Gene3D" id="2.40.30.60">
    <property type="entry name" value="RimM"/>
    <property type="match status" value="1"/>
</dbReference>
<dbReference type="Pfam" id="PF24986">
    <property type="entry name" value="PRC_RimM"/>
    <property type="match status" value="1"/>
</dbReference>
<reference evidence="8 9" key="1">
    <citation type="submission" date="2018-11" db="EMBL/GenBank/DDBJ databases">
        <title>Draft genome sequence of Ferruginibacter sp. BO-59.</title>
        <authorList>
            <person name="Im W.T."/>
        </authorList>
    </citation>
    <scope>NUCLEOTIDE SEQUENCE [LARGE SCALE GENOMIC DNA]</scope>
    <source>
        <strain evidence="8 9">BO-59</strain>
    </source>
</reference>
<keyword evidence="1 5" id="KW-0963">Cytoplasm</keyword>
<dbReference type="SUPFAM" id="SSF50346">
    <property type="entry name" value="PRC-barrel domain"/>
    <property type="match status" value="1"/>
</dbReference>
<comment type="domain">
    <text evidence="5">The PRC barrel domain binds ribosomal protein uS19.</text>
</comment>
<dbReference type="GO" id="GO:0005737">
    <property type="term" value="C:cytoplasm"/>
    <property type="evidence" value="ECO:0007669"/>
    <property type="project" value="UniProtKB-SubCell"/>
</dbReference>
<dbReference type="AlphaFoldDB" id="A0A3M9NNZ1"/>
<dbReference type="InterPro" id="IPR036976">
    <property type="entry name" value="RimM_N_sf"/>
</dbReference>
<dbReference type="EMBL" id="RJJR01000002">
    <property type="protein sequence ID" value="RNI39057.1"/>
    <property type="molecule type" value="Genomic_DNA"/>
</dbReference>
<dbReference type="GO" id="GO:0043022">
    <property type="term" value="F:ribosome binding"/>
    <property type="evidence" value="ECO:0007669"/>
    <property type="project" value="InterPro"/>
</dbReference>
<dbReference type="PANTHER" id="PTHR33692:SF1">
    <property type="entry name" value="RIBOSOME MATURATION FACTOR RIMM"/>
    <property type="match status" value="1"/>
</dbReference>
<dbReference type="InterPro" id="IPR009000">
    <property type="entry name" value="Transl_B-barrel_sf"/>
</dbReference>
<comment type="similarity">
    <text evidence="5">Belongs to the RimM family.</text>
</comment>
<protein>
    <recommendedName>
        <fullName evidence="5">Ribosome maturation factor RimM</fullName>
    </recommendedName>
</protein>
<organism evidence="8 9">
    <name type="scientific">Hanamia caeni</name>
    <dbReference type="NCBI Taxonomy" id="2294116"/>
    <lineage>
        <taxon>Bacteria</taxon>
        <taxon>Pseudomonadati</taxon>
        <taxon>Bacteroidota</taxon>
        <taxon>Chitinophagia</taxon>
        <taxon>Chitinophagales</taxon>
        <taxon>Chitinophagaceae</taxon>
        <taxon>Hanamia</taxon>
    </lineage>
</organism>
<evidence type="ECO:0000256" key="2">
    <source>
        <dbReference type="ARBA" id="ARBA00022517"/>
    </source>
</evidence>